<gene>
    <name evidence="5" type="ORF">LIER_01677</name>
</gene>
<keyword evidence="6" id="KW-1185">Reference proteome</keyword>
<evidence type="ECO:0008006" key="7">
    <source>
        <dbReference type="Google" id="ProtNLM"/>
    </source>
</evidence>
<evidence type="ECO:0000256" key="1">
    <source>
        <dbReference type="ARBA" id="ARBA00005485"/>
    </source>
</evidence>
<feature type="region of interest" description="Disordered" evidence="4">
    <location>
        <begin position="540"/>
        <end position="670"/>
    </location>
</feature>
<dbReference type="EMBL" id="BAABME010000168">
    <property type="protein sequence ID" value="GAA0140304.1"/>
    <property type="molecule type" value="Genomic_DNA"/>
</dbReference>
<comment type="caution">
    <text evidence="5">The sequence shown here is derived from an EMBL/GenBank/DDBJ whole genome shotgun (WGS) entry which is preliminary data.</text>
</comment>
<organism evidence="5 6">
    <name type="scientific">Lithospermum erythrorhizon</name>
    <name type="common">Purple gromwell</name>
    <name type="synonym">Lithospermum officinale var. erythrorhizon</name>
    <dbReference type="NCBI Taxonomy" id="34254"/>
    <lineage>
        <taxon>Eukaryota</taxon>
        <taxon>Viridiplantae</taxon>
        <taxon>Streptophyta</taxon>
        <taxon>Embryophyta</taxon>
        <taxon>Tracheophyta</taxon>
        <taxon>Spermatophyta</taxon>
        <taxon>Magnoliopsida</taxon>
        <taxon>eudicotyledons</taxon>
        <taxon>Gunneridae</taxon>
        <taxon>Pentapetalae</taxon>
        <taxon>asterids</taxon>
        <taxon>lamiids</taxon>
        <taxon>Boraginales</taxon>
        <taxon>Boraginaceae</taxon>
        <taxon>Boraginoideae</taxon>
        <taxon>Lithospermeae</taxon>
        <taxon>Lithospermum</taxon>
    </lineage>
</organism>
<feature type="compositionally biased region" description="Polar residues" evidence="4">
    <location>
        <begin position="580"/>
        <end position="598"/>
    </location>
</feature>
<dbReference type="AlphaFoldDB" id="A0AAV3NLS2"/>
<feature type="compositionally biased region" description="Basic and acidic residues" evidence="4">
    <location>
        <begin position="540"/>
        <end position="569"/>
    </location>
</feature>
<comment type="similarity">
    <text evidence="1">Belongs to the WEB family.</text>
</comment>
<evidence type="ECO:0000313" key="6">
    <source>
        <dbReference type="Proteomes" id="UP001454036"/>
    </source>
</evidence>
<feature type="coiled-coil region" evidence="3">
    <location>
        <begin position="322"/>
        <end position="349"/>
    </location>
</feature>
<evidence type="ECO:0000256" key="4">
    <source>
        <dbReference type="SAM" id="MobiDB-lite"/>
    </source>
</evidence>
<accession>A0AAV3NLS2</accession>
<dbReference type="GO" id="GO:0009904">
    <property type="term" value="P:chloroplast accumulation movement"/>
    <property type="evidence" value="ECO:0007669"/>
    <property type="project" value="TreeGrafter"/>
</dbReference>
<feature type="region of interest" description="Disordered" evidence="4">
    <location>
        <begin position="401"/>
        <end position="422"/>
    </location>
</feature>
<dbReference type="PANTHER" id="PTHR32054:SF3">
    <property type="entry name" value="HEAVY CHAIN, PUTATIVE, EXPRESSED-RELATED"/>
    <property type="match status" value="1"/>
</dbReference>
<evidence type="ECO:0000313" key="5">
    <source>
        <dbReference type="EMBL" id="GAA0140304.1"/>
    </source>
</evidence>
<dbReference type="Proteomes" id="UP001454036">
    <property type="component" value="Unassembled WGS sequence"/>
</dbReference>
<feature type="compositionally biased region" description="Polar residues" evidence="4">
    <location>
        <begin position="606"/>
        <end position="622"/>
    </location>
</feature>
<evidence type="ECO:0000256" key="2">
    <source>
        <dbReference type="ARBA" id="ARBA00023054"/>
    </source>
</evidence>
<sequence>MVVKDQLKNKGSPKVEVGEIDTSAPFQSVRAAVNLFGEGAFSGEKPSIKKTKPHSAERVLAKETKLHLAQNELNKLKEQLKIAETLKVQALAELDVAQRTVNDLTYKLKAVSQSKELATKATEEANIWVEGASNGVRKGNDGSLKLELETEREKYSLATTELDAAKQVLRSIRQDYDASRAATTTAINQVAEAEHAAIANKDRVDELSKEIAAVQESIGQVKLATSQTQEEEAKIYDEKNAQKKLHKASLEDSANKLLALKKDLDPELSRNLENQISATMADIETLQKQMDFVKTSDLDSVKIVASELDGAKQSLHKVADEKSTLYSLVESLKVELENVKKEHSELKGKEAETESIAGSLHVKLQKAKHELELAIAGEAKVRGTLEEMISTLHQLIAESEDAKQGAEKMKKQAEELTRESESTRIVLEEAEKKLRDALEEAEETKAAETRALEQIKILSERTNAARTSTSESGPNIRISREEFESLSGKVEEADKLAEMKVNAAMAQVEAVKASENETKKRLEALQKEIDKTRAATQEAVKKAEMADAAKRAVESELRRWREREQKKAAETASRILAETEMSSGSPQNYHVQKQNQPTKKTDEASLVSSPQKYHTQKQNQQAIKPESWRLEKAKTSVTKKTLMPTLSGIFHKKRNQVDGGSPSYLPGEKS</sequence>
<feature type="coiled-coil region" evidence="3">
    <location>
        <begin position="59"/>
        <end position="93"/>
    </location>
</feature>
<dbReference type="GO" id="GO:0009903">
    <property type="term" value="P:chloroplast avoidance movement"/>
    <property type="evidence" value="ECO:0007669"/>
    <property type="project" value="TreeGrafter"/>
</dbReference>
<proteinExistence type="inferred from homology"/>
<keyword evidence="2 3" id="KW-0175">Coiled coil</keyword>
<name>A0AAV3NLS2_LITER</name>
<dbReference type="PANTHER" id="PTHR32054">
    <property type="entry name" value="HEAVY CHAIN, PUTATIVE, EXPRESSED-RELATED-RELATED"/>
    <property type="match status" value="1"/>
</dbReference>
<dbReference type="Pfam" id="PF05701">
    <property type="entry name" value="WEMBL"/>
    <property type="match status" value="1"/>
</dbReference>
<protein>
    <recommendedName>
        <fullName evidence="7">WEB family protein</fullName>
    </recommendedName>
</protein>
<dbReference type="GO" id="GO:0005829">
    <property type="term" value="C:cytosol"/>
    <property type="evidence" value="ECO:0007669"/>
    <property type="project" value="TreeGrafter"/>
</dbReference>
<reference evidence="5 6" key="1">
    <citation type="submission" date="2024-01" db="EMBL/GenBank/DDBJ databases">
        <title>The complete chloroplast genome sequence of Lithospermum erythrorhizon: insights into the phylogenetic relationship among Boraginaceae species and the maternal lineages of purple gromwells.</title>
        <authorList>
            <person name="Okada T."/>
            <person name="Watanabe K."/>
        </authorList>
    </citation>
    <scope>NUCLEOTIDE SEQUENCE [LARGE SCALE GENOMIC DNA]</scope>
</reference>
<dbReference type="InterPro" id="IPR008545">
    <property type="entry name" value="Web"/>
</dbReference>
<evidence type="ECO:0000256" key="3">
    <source>
        <dbReference type="SAM" id="Coils"/>
    </source>
</evidence>